<evidence type="ECO:0000256" key="4">
    <source>
        <dbReference type="ARBA" id="ARBA00040604"/>
    </source>
</evidence>
<dbReference type="InterPro" id="IPR006571">
    <property type="entry name" value="TLDc_dom"/>
</dbReference>
<dbReference type="PROSITE" id="PS51886">
    <property type="entry name" value="TLDC"/>
    <property type="match status" value="1"/>
</dbReference>
<organism evidence="6 7">
    <name type="scientific">Umbelopsis ramanniana AG</name>
    <dbReference type="NCBI Taxonomy" id="1314678"/>
    <lineage>
        <taxon>Eukaryota</taxon>
        <taxon>Fungi</taxon>
        <taxon>Fungi incertae sedis</taxon>
        <taxon>Mucoromycota</taxon>
        <taxon>Mucoromycotina</taxon>
        <taxon>Umbelopsidomycetes</taxon>
        <taxon>Umbelopsidales</taxon>
        <taxon>Umbelopsidaceae</taxon>
        <taxon>Umbelopsis</taxon>
    </lineage>
</organism>
<dbReference type="AlphaFoldDB" id="A0AAD5EID6"/>
<comment type="subcellular location">
    <subcellularLocation>
        <location evidence="1">Mitochondrion</location>
    </subcellularLocation>
</comment>
<evidence type="ECO:0000313" key="6">
    <source>
        <dbReference type="EMBL" id="KAI8584258.1"/>
    </source>
</evidence>
<dbReference type="GeneID" id="75910635"/>
<evidence type="ECO:0000256" key="3">
    <source>
        <dbReference type="ARBA" id="ARBA00023128"/>
    </source>
</evidence>
<dbReference type="Proteomes" id="UP001206595">
    <property type="component" value="Unassembled WGS sequence"/>
</dbReference>
<reference evidence="6" key="1">
    <citation type="submission" date="2021-06" db="EMBL/GenBank/DDBJ databases">
        <authorList>
            <consortium name="DOE Joint Genome Institute"/>
            <person name="Mondo S.J."/>
            <person name="Amses K.R."/>
            <person name="Simmons D.R."/>
            <person name="Longcore J.E."/>
            <person name="Seto K."/>
            <person name="Alves G.H."/>
            <person name="Bonds A.E."/>
            <person name="Quandt C.A."/>
            <person name="Davis W.J."/>
            <person name="Chang Y."/>
            <person name="Letcher P.M."/>
            <person name="Powell M.J."/>
            <person name="Kuo A."/>
            <person name="Labutti K."/>
            <person name="Pangilinan J."/>
            <person name="Andreopoulos W."/>
            <person name="Tritt A."/>
            <person name="Riley R."/>
            <person name="Hundley H."/>
            <person name="Johnson J."/>
            <person name="Lipzen A."/>
            <person name="Barry K."/>
            <person name="Berbee M.L."/>
            <person name="Buchler N.E."/>
            <person name="Grigoriev I.V."/>
            <person name="Spatafora J.W."/>
            <person name="Stajich J.E."/>
            <person name="James T.Y."/>
        </authorList>
    </citation>
    <scope>NUCLEOTIDE SEQUENCE</scope>
    <source>
        <strain evidence="6">AG</strain>
    </source>
</reference>
<evidence type="ECO:0000259" key="5">
    <source>
        <dbReference type="PROSITE" id="PS51886"/>
    </source>
</evidence>
<dbReference type="PANTHER" id="PTHR23354">
    <property type="entry name" value="NUCLEOLAR PROTEIN 7/ESTROGEN RECEPTOR COACTIVATOR-RELATED"/>
    <property type="match status" value="1"/>
</dbReference>
<sequence>MDIPSSIITSDMHTFATSPKRRHTLDSIDTNNILRRSSTTLLGDNDVERAMSWSTATTAINCAPVECVFSSPSSSVSSLEIATSRFFGYFQHRPVSGNPILRRKDSLQLVTTIQSEFSDASTLAPSYFLDAFFEDDEDLADSNLSLNESCSPDSQVTLIPGDARYSTPEFSIPPILHTGSNDFPNVVDDKLACRLRDYLPPRQNVKQNWHLEYSFDSHGISLSTLYAKVHDKGPCILAIRDEYDGVFGAYISEPLHTNRLYYGNGECFMWRINAHDSSIQVYHCTGENTYTVLSQKDFIALGGGDGKFGLWINADLEHGYSESCKTFANDILSTHSNFQCIDLEIWTFSD</sequence>
<name>A0AAD5EID6_UMBRA</name>
<dbReference type="GO" id="GO:0005634">
    <property type="term" value="C:nucleus"/>
    <property type="evidence" value="ECO:0007669"/>
    <property type="project" value="TreeGrafter"/>
</dbReference>
<dbReference type="GO" id="GO:0006979">
    <property type="term" value="P:response to oxidative stress"/>
    <property type="evidence" value="ECO:0007669"/>
    <property type="project" value="TreeGrafter"/>
</dbReference>
<accession>A0AAD5EID6</accession>
<feature type="domain" description="TLDc" evidence="5">
    <location>
        <begin position="185"/>
        <end position="349"/>
    </location>
</feature>
<dbReference type="RefSeq" id="XP_051449262.1">
    <property type="nucleotide sequence ID" value="XM_051585286.1"/>
</dbReference>
<keyword evidence="7" id="KW-1185">Reference proteome</keyword>
<proteinExistence type="inferred from homology"/>
<evidence type="ECO:0000313" key="7">
    <source>
        <dbReference type="Proteomes" id="UP001206595"/>
    </source>
</evidence>
<dbReference type="GO" id="GO:0005739">
    <property type="term" value="C:mitochondrion"/>
    <property type="evidence" value="ECO:0007669"/>
    <property type="project" value="UniProtKB-SubCell"/>
</dbReference>
<reference evidence="6" key="2">
    <citation type="journal article" date="2022" name="Proc. Natl. Acad. Sci. U.S.A.">
        <title>Diploid-dominant life cycles characterize the early evolution of Fungi.</title>
        <authorList>
            <person name="Amses K.R."/>
            <person name="Simmons D.R."/>
            <person name="Longcore J.E."/>
            <person name="Mondo S.J."/>
            <person name="Seto K."/>
            <person name="Jeronimo G.H."/>
            <person name="Bonds A.E."/>
            <person name="Quandt C.A."/>
            <person name="Davis W.J."/>
            <person name="Chang Y."/>
            <person name="Federici B.A."/>
            <person name="Kuo A."/>
            <person name="LaButti K."/>
            <person name="Pangilinan J."/>
            <person name="Andreopoulos W."/>
            <person name="Tritt A."/>
            <person name="Riley R."/>
            <person name="Hundley H."/>
            <person name="Johnson J."/>
            <person name="Lipzen A."/>
            <person name="Barry K."/>
            <person name="Lang B.F."/>
            <person name="Cuomo C.A."/>
            <person name="Buchler N.E."/>
            <person name="Grigoriev I.V."/>
            <person name="Spatafora J.W."/>
            <person name="Stajich J.E."/>
            <person name="James T.Y."/>
        </authorList>
    </citation>
    <scope>NUCLEOTIDE SEQUENCE</scope>
    <source>
        <strain evidence="6">AG</strain>
    </source>
</reference>
<gene>
    <name evidence="6" type="ORF">K450DRAFT_218919</name>
</gene>
<dbReference type="Pfam" id="PF07534">
    <property type="entry name" value="TLD"/>
    <property type="match status" value="1"/>
</dbReference>
<evidence type="ECO:0000256" key="1">
    <source>
        <dbReference type="ARBA" id="ARBA00004173"/>
    </source>
</evidence>
<dbReference type="SMART" id="SM00584">
    <property type="entry name" value="TLDc"/>
    <property type="match status" value="1"/>
</dbReference>
<comment type="caution">
    <text evidence="6">The sequence shown here is derived from an EMBL/GenBank/DDBJ whole genome shotgun (WGS) entry which is preliminary data.</text>
</comment>
<dbReference type="EMBL" id="MU620893">
    <property type="protein sequence ID" value="KAI8584258.1"/>
    <property type="molecule type" value="Genomic_DNA"/>
</dbReference>
<dbReference type="PANTHER" id="PTHR23354:SF62">
    <property type="entry name" value="MUSTARD, ISOFORM V"/>
    <property type="match status" value="1"/>
</dbReference>
<keyword evidence="3" id="KW-0496">Mitochondrion</keyword>
<evidence type="ECO:0000256" key="2">
    <source>
        <dbReference type="ARBA" id="ARBA00009540"/>
    </source>
</evidence>
<protein>
    <recommendedName>
        <fullName evidence="4">Oxidation resistance protein 1</fullName>
    </recommendedName>
</protein>
<comment type="similarity">
    <text evidence="2">Belongs to the OXR1 family.</text>
</comment>